<keyword evidence="1" id="KW-0812">Transmembrane</keyword>
<organism evidence="2 3">
    <name type="scientific">Tetrapyrgos nigripes</name>
    <dbReference type="NCBI Taxonomy" id="182062"/>
    <lineage>
        <taxon>Eukaryota</taxon>
        <taxon>Fungi</taxon>
        <taxon>Dikarya</taxon>
        <taxon>Basidiomycota</taxon>
        <taxon>Agaricomycotina</taxon>
        <taxon>Agaricomycetes</taxon>
        <taxon>Agaricomycetidae</taxon>
        <taxon>Agaricales</taxon>
        <taxon>Marasmiineae</taxon>
        <taxon>Marasmiaceae</taxon>
        <taxon>Tetrapyrgos</taxon>
    </lineage>
</organism>
<proteinExistence type="predicted"/>
<dbReference type="EMBL" id="JAACJM010000058">
    <property type="protein sequence ID" value="KAF5354547.1"/>
    <property type="molecule type" value="Genomic_DNA"/>
</dbReference>
<comment type="caution">
    <text evidence="2">The sequence shown here is derived from an EMBL/GenBank/DDBJ whole genome shotgun (WGS) entry which is preliminary data.</text>
</comment>
<dbReference type="Proteomes" id="UP000559256">
    <property type="component" value="Unassembled WGS sequence"/>
</dbReference>
<reference evidence="2 3" key="1">
    <citation type="journal article" date="2020" name="ISME J.">
        <title>Uncovering the hidden diversity of litter-decomposition mechanisms in mushroom-forming fungi.</title>
        <authorList>
            <person name="Floudas D."/>
            <person name="Bentzer J."/>
            <person name="Ahren D."/>
            <person name="Johansson T."/>
            <person name="Persson P."/>
            <person name="Tunlid A."/>
        </authorList>
    </citation>
    <scope>NUCLEOTIDE SEQUENCE [LARGE SCALE GENOMIC DNA]</scope>
    <source>
        <strain evidence="2 3">CBS 291.85</strain>
    </source>
</reference>
<name>A0A8H5D949_9AGAR</name>
<evidence type="ECO:0000256" key="1">
    <source>
        <dbReference type="SAM" id="Phobius"/>
    </source>
</evidence>
<accession>A0A8H5D949</accession>
<keyword evidence="1" id="KW-1133">Transmembrane helix</keyword>
<keyword evidence="1" id="KW-0472">Membrane</keyword>
<sequence>MLSSPGSPRRIEQGWHPTDPVAIPSSKSYVRRWRFSYTLYYPLITIRSFTFIATFALAAVSYASSVLAPVEDDIATGAGAITPQFLLQIIQALTTQIQNALRQLGGLSPSNLNTNTIQPVTQQLNNIII</sequence>
<evidence type="ECO:0000313" key="2">
    <source>
        <dbReference type="EMBL" id="KAF5354547.1"/>
    </source>
</evidence>
<dbReference type="AlphaFoldDB" id="A0A8H5D949"/>
<evidence type="ECO:0000313" key="3">
    <source>
        <dbReference type="Proteomes" id="UP000559256"/>
    </source>
</evidence>
<gene>
    <name evidence="2" type="ORF">D9758_011227</name>
</gene>
<feature type="transmembrane region" description="Helical" evidence="1">
    <location>
        <begin position="39"/>
        <end position="63"/>
    </location>
</feature>
<keyword evidence="3" id="KW-1185">Reference proteome</keyword>
<protein>
    <submittedName>
        <fullName evidence="2">Uncharacterized protein</fullName>
    </submittedName>
</protein>